<dbReference type="AlphaFoldDB" id="A0A0C9UNT8"/>
<reference evidence="2 3" key="1">
    <citation type="submission" date="2014-06" db="EMBL/GenBank/DDBJ databases">
        <title>Evolutionary Origins and Diversification of the Mycorrhizal Mutualists.</title>
        <authorList>
            <consortium name="DOE Joint Genome Institute"/>
            <consortium name="Mycorrhizal Genomics Consortium"/>
            <person name="Kohler A."/>
            <person name="Kuo A."/>
            <person name="Nagy L.G."/>
            <person name="Floudas D."/>
            <person name="Copeland A."/>
            <person name="Barry K.W."/>
            <person name="Cichocki N."/>
            <person name="Veneault-Fourrey C."/>
            <person name="LaButti K."/>
            <person name="Lindquist E.A."/>
            <person name="Lipzen A."/>
            <person name="Lundell T."/>
            <person name="Morin E."/>
            <person name="Murat C."/>
            <person name="Riley R."/>
            <person name="Ohm R."/>
            <person name="Sun H."/>
            <person name="Tunlid A."/>
            <person name="Henrissat B."/>
            <person name="Grigoriev I.V."/>
            <person name="Hibbett D.S."/>
            <person name="Martin F."/>
        </authorList>
    </citation>
    <scope>NUCLEOTIDE SEQUENCE [LARGE SCALE GENOMIC DNA]</scope>
    <source>
        <strain evidence="2 3">SS14</strain>
    </source>
</reference>
<gene>
    <name evidence="2" type="ORF">M422DRAFT_261238</name>
</gene>
<evidence type="ECO:0000313" key="2">
    <source>
        <dbReference type="EMBL" id="KIJ36479.1"/>
    </source>
</evidence>
<name>A0A0C9UNT8_SPHS4</name>
<keyword evidence="1" id="KW-0472">Membrane</keyword>
<evidence type="ECO:0000313" key="3">
    <source>
        <dbReference type="Proteomes" id="UP000054279"/>
    </source>
</evidence>
<keyword evidence="3" id="KW-1185">Reference proteome</keyword>
<keyword evidence="1" id="KW-1133">Transmembrane helix</keyword>
<keyword evidence="1" id="KW-0812">Transmembrane</keyword>
<dbReference type="EMBL" id="KN837178">
    <property type="protein sequence ID" value="KIJ36479.1"/>
    <property type="molecule type" value="Genomic_DNA"/>
</dbReference>
<organism evidence="2 3">
    <name type="scientific">Sphaerobolus stellatus (strain SS14)</name>
    <dbReference type="NCBI Taxonomy" id="990650"/>
    <lineage>
        <taxon>Eukaryota</taxon>
        <taxon>Fungi</taxon>
        <taxon>Dikarya</taxon>
        <taxon>Basidiomycota</taxon>
        <taxon>Agaricomycotina</taxon>
        <taxon>Agaricomycetes</taxon>
        <taxon>Phallomycetidae</taxon>
        <taxon>Geastrales</taxon>
        <taxon>Sphaerobolaceae</taxon>
        <taxon>Sphaerobolus</taxon>
    </lineage>
</organism>
<accession>A0A0C9UNT8</accession>
<protein>
    <submittedName>
        <fullName evidence="2">Uncharacterized protein</fullName>
    </submittedName>
</protein>
<dbReference type="Proteomes" id="UP000054279">
    <property type="component" value="Unassembled WGS sequence"/>
</dbReference>
<sequence length="212" mass="24481">MYVSKIPYGYITDILSRIEIIKEDLVGNIFLLLFDALVLITTTAFSWKESKQFLAVFSSRIRSLTIVFLRQSEYRQICYFFGTWKYRATVVPAFLRGVTTGIEISVSTILLSRFLLELRKFNTRSESIPAEEEEAVYDMGGRLCRINRSIIEDFGNPGFHSEWENATQSVEERESSDWHNNEVTELAVNAEEFPWAINGDDHIPSDSINSRR</sequence>
<dbReference type="HOGENOM" id="CLU_065006_0_0_1"/>
<feature type="transmembrane region" description="Helical" evidence="1">
    <location>
        <begin position="25"/>
        <end position="47"/>
    </location>
</feature>
<evidence type="ECO:0000256" key="1">
    <source>
        <dbReference type="SAM" id="Phobius"/>
    </source>
</evidence>
<proteinExistence type="predicted"/>